<sequence length="139" mass="15811">MGSKRTYENYLKGAENEFIKRYSKGYYINDSSINKFISDKYEENLISDTQENNNSLFCFSSGVLYKSNPPIADSKVIMVSTLCSYSYYFTDLFSPSNVQDQDHSIFCKCDSETAALSDSFSPDSSDDLFKSNKFTNKAL</sequence>
<dbReference type="AlphaFoldDB" id="A0A0N5C2B0"/>
<dbReference type="WBParaSite" id="SPAL_0001212050.1">
    <property type="protein sequence ID" value="SPAL_0001212050.1"/>
    <property type="gene ID" value="SPAL_0001212050"/>
</dbReference>
<name>A0A0N5C2B0_STREA</name>
<protein>
    <submittedName>
        <fullName evidence="2">PIR Superfamily Protein</fullName>
    </submittedName>
</protein>
<dbReference type="Proteomes" id="UP000046392">
    <property type="component" value="Unplaced"/>
</dbReference>
<evidence type="ECO:0000313" key="2">
    <source>
        <dbReference type="WBParaSite" id="SPAL_0001212050.1"/>
    </source>
</evidence>
<accession>A0A0N5C2B0</accession>
<evidence type="ECO:0000313" key="1">
    <source>
        <dbReference type="Proteomes" id="UP000046392"/>
    </source>
</evidence>
<reference evidence="2" key="1">
    <citation type="submission" date="2017-02" db="UniProtKB">
        <authorList>
            <consortium name="WormBaseParasite"/>
        </authorList>
    </citation>
    <scope>IDENTIFICATION</scope>
</reference>
<proteinExistence type="predicted"/>
<dbReference type="STRING" id="174720.A0A0N5C2B0"/>
<keyword evidence="1" id="KW-1185">Reference proteome</keyword>
<organism evidence="1 2">
    <name type="scientific">Strongyloides papillosus</name>
    <name type="common">Intestinal threadworm</name>
    <dbReference type="NCBI Taxonomy" id="174720"/>
    <lineage>
        <taxon>Eukaryota</taxon>
        <taxon>Metazoa</taxon>
        <taxon>Ecdysozoa</taxon>
        <taxon>Nematoda</taxon>
        <taxon>Chromadorea</taxon>
        <taxon>Rhabditida</taxon>
        <taxon>Tylenchina</taxon>
        <taxon>Panagrolaimomorpha</taxon>
        <taxon>Strongyloidoidea</taxon>
        <taxon>Strongyloididae</taxon>
        <taxon>Strongyloides</taxon>
    </lineage>
</organism>